<dbReference type="OrthoDB" id="5717at10239"/>
<reference evidence="2 3" key="1">
    <citation type="submission" date="2016-07" db="EMBL/GenBank/DDBJ databases">
        <authorList>
            <person name="Montgomery M.T."/>
            <person name="Pope W.H."/>
            <person name="Garlena R.A."/>
            <person name="Russell D.A."/>
            <person name="Jacobs-Sera D."/>
            <person name="Hendrix R.W."/>
            <person name="Hatfull G.F."/>
        </authorList>
    </citation>
    <scope>NUCLEOTIDE SEQUENCE [LARGE SCALE GENOMIC DNA]</scope>
</reference>
<dbReference type="InterPro" id="IPR027417">
    <property type="entry name" value="P-loop_NTPase"/>
</dbReference>
<feature type="region of interest" description="Disordered" evidence="1">
    <location>
        <begin position="452"/>
        <end position="471"/>
    </location>
</feature>
<dbReference type="Gene3D" id="3.40.50.300">
    <property type="entry name" value="P-loop containing nucleotide triphosphate hydrolases"/>
    <property type="match status" value="1"/>
</dbReference>
<name>A0A1B3B1A7_9CAUD</name>
<dbReference type="Pfam" id="PF03237">
    <property type="entry name" value="Terminase_6N"/>
    <property type="match status" value="1"/>
</dbReference>
<dbReference type="EMBL" id="KX557285">
    <property type="protein sequence ID" value="AOE44813.1"/>
    <property type="molecule type" value="Genomic_DNA"/>
</dbReference>
<organism evidence="2 3">
    <name type="scientific">Gordonia phage Terapin</name>
    <dbReference type="NCBI Taxonomy" id="1887654"/>
    <lineage>
        <taxon>Viruses</taxon>
        <taxon>Duplodnaviria</taxon>
        <taxon>Heunggongvirae</taxon>
        <taxon>Uroviricota</taxon>
        <taxon>Caudoviricetes</taxon>
        <taxon>Terapinvirus</taxon>
        <taxon>Terapinvirus terapin</taxon>
    </lineage>
</organism>
<dbReference type="GeneID" id="29078365"/>
<gene>
    <name evidence="2" type="primary">1</name>
    <name evidence="2" type="ORF">SEA_TERAPIN_1</name>
</gene>
<accession>A0A1B3B1A7</accession>
<dbReference type="RefSeq" id="YP_009277740.1">
    <property type="nucleotide sequence ID" value="NC_031001.1"/>
</dbReference>
<evidence type="ECO:0000313" key="3">
    <source>
        <dbReference type="Proteomes" id="UP000204083"/>
    </source>
</evidence>
<sequence>MQIFDKWAALDAVGWNPHPGQLMIAQSTARHKVASCGRRFGKSNIGGYELLVECLFTKLVAEQWLQRMQRREFWIVGPQYSDAEKEFRVLWNELARLEVPLDHPGSYYDPIGGNMHISCWNGAFQVHAKSAQYPQTLVGEALSGVIMAEAAKMKSTVWTKSIRPTLADFNGWSLHTSTPEGKNHFYDLWKLGRDPGNPDWASWRMPSWVNPYVYRTPTRRDDVRTLQNLMTTQDMFDVLAERLEDGDENVSILRAMCDKYDLSIDGEILDLMASMSTQSFNQEIGADFTDFVGRVFKDFDEEVHVADLPYNPNWPTFAAVDYGYRNPNVWLVIQVGPWGEINVIRELYLREYTSQEFADEIKYRGLDRGVLAFYPDPAGPGDSEILSSTLKIPWRGGTGGEINHRLDAIRRALKERNLHVMRGHPDRRPTIMWDRSCTMSIYEMNEYRYPEEKELNSTPGQELPLKKDDHSPEALGRFFAGHFTVPQEDAGPARVSRANIRA</sequence>
<dbReference type="KEGG" id="vg:29078365"/>
<dbReference type="Gene3D" id="3.30.420.280">
    <property type="match status" value="1"/>
</dbReference>
<keyword evidence="3" id="KW-1185">Reference proteome</keyword>
<dbReference type="Proteomes" id="UP000204083">
    <property type="component" value="Segment"/>
</dbReference>
<evidence type="ECO:0000313" key="2">
    <source>
        <dbReference type="EMBL" id="AOE44813.1"/>
    </source>
</evidence>
<protein>
    <submittedName>
        <fullName evidence="2">Terminase large subunit</fullName>
    </submittedName>
</protein>
<evidence type="ECO:0000256" key="1">
    <source>
        <dbReference type="SAM" id="MobiDB-lite"/>
    </source>
</evidence>
<proteinExistence type="predicted"/>